<dbReference type="CDD" id="cd03250">
    <property type="entry name" value="ABCC_MRP_domain1"/>
    <property type="match status" value="1"/>
</dbReference>
<dbReference type="OrthoDB" id="6500128at2759"/>
<feature type="transmembrane region" description="Helical" evidence="10">
    <location>
        <begin position="258"/>
        <end position="281"/>
    </location>
</feature>
<dbReference type="InterPro" id="IPR017871">
    <property type="entry name" value="ABC_transporter-like_CS"/>
</dbReference>
<dbReference type="InterPro" id="IPR050173">
    <property type="entry name" value="ABC_transporter_C-like"/>
</dbReference>
<dbReference type="InterPro" id="IPR011527">
    <property type="entry name" value="ABC1_TM_dom"/>
</dbReference>
<keyword evidence="7 10" id="KW-1133">Transmembrane helix</keyword>
<name>A0A7R9QHQ0_9ACAR</name>
<dbReference type="Gene3D" id="1.20.1560.10">
    <property type="entry name" value="ABC transporter type 1, transmembrane domain"/>
    <property type="match status" value="1"/>
</dbReference>
<feature type="compositionally biased region" description="Basic and acidic residues" evidence="9">
    <location>
        <begin position="119"/>
        <end position="133"/>
    </location>
</feature>
<dbReference type="SUPFAM" id="SSF52540">
    <property type="entry name" value="P-loop containing nucleoside triphosphate hydrolases"/>
    <property type="match status" value="1"/>
</dbReference>
<evidence type="ECO:0000256" key="3">
    <source>
        <dbReference type="ARBA" id="ARBA00022448"/>
    </source>
</evidence>
<dbReference type="PROSITE" id="PS00211">
    <property type="entry name" value="ABC_TRANSPORTER_1"/>
    <property type="match status" value="1"/>
</dbReference>
<evidence type="ECO:0000259" key="11">
    <source>
        <dbReference type="PROSITE" id="PS50893"/>
    </source>
</evidence>
<keyword evidence="14" id="KW-1185">Reference proteome</keyword>
<keyword evidence="8 10" id="KW-0472">Membrane</keyword>
<keyword evidence="6" id="KW-0067">ATP-binding</keyword>
<feature type="transmembrane region" description="Helical" evidence="10">
    <location>
        <begin position="401"/>
        <end position="421"/>
    </location>
</feature>
<dbReference type="Proteomes" id="UP000728032">
    <property type="component" value="Unassembled WGS sequence"/>
</dbReference>
<evidence type="ECO:0000256" key="9">
    <source>
        <dbReference type="SAM" id="MobiDB-lite"/>
    </source>
</evidence>
<feature type="domain" description="ABC transporter" evidence="11">
    <location>
        <begin position="426"/>
        <end position="647"/>
    </location>
</feature>
<evidence type="ECO:0000256" key="1">
    <source>
        <dbReference type="ARBA" id="ARBA00004141"/>
    </source>
</evidence>
<evidence type="ECO:0000313" key="13">
    <source>
        <dbReference type="EMBL" id="CAD7646405.1"/>
    </source>
</evidence>
<dbReference type="PANTHER" id="PTHR24223:SF456">
    <property type="entry name" value="MULTIDRUG RESISTANCE-ASSOCIATED PROTEIN LETHAL(2)03659"/>
    <property type="match status" value="1"/>
</dbReference>
<dbReference type="InterPro" id="IPR027417">
    <property type="entry name" value="P-loop_NTPase"/>
</dbReference>
<dbReference type="AlphaFoldDB" id="A0A7R9QHQ0"/>
<dbReference type="PROSITE" id="PS50929">
    <property type="entry name" value="ABC_TM1F"/>
    <property type="match status" value="1"/>
</dbReference>
<evidence type="ECO:0000256" key="6">
    <source>
        <dbReference type="ARBA" id="ARBA00022840"/>
    </source>
</evidence>
<dbReference type="EMBL" id="OC917183">
    <property type="protein sequence ID" value="CAD7646405.1"/>
    <property type="molecule type" value="Genomic_DNA"/>
</dbReference>
<keyword evidence="4 10" id="KW-0812">Transmembrane</keyword>
<evidence type="ECO:0000256" key="8">
    <source>
        <dbReference type="ARBA" id="ARBA00023136"/>
    </source>
</evidence>
<organism evidence="13">
    <name type="scientific">Oppiella nova</name>
    <dbReference type="NCBI Taxonomy" id="334625"/>
    <lineage>
        <taxon>Eukaryota</taxon>
        <taxon>Metazoa</taxon>
        <taxon>Ecdysozoa</taxon>
        <taxon>Arthropoda</taxon>
        <taxon>Chelicerata</taxon>
        <taxon>Arachnida</taxon>
        <taxon>Acari</taxon>
        <taxon>Acariformes</taxon>
        <taxon>Sarcoptiformes</taxon>
        <taxon>Oribatida</taxon>
        <taxon>Brachypylina</taxon>
        <taxon>Oppioidea</taxon>
        <taxon>Oppiidae</taxon>
        <taxon>Oppiella</taxon>
    </lineage>
</organism>
<keyword evidence="5" id="KW-0547">Nucleotide-binding</keyword>
<evidence type="ECO:0000259" key="12">
    <source>
        <dbReference type="PROSITE" id="PS50929"/>
    </source>
</evidence>
<dbReference type="GO" id="GO:0016887">
    <property type="term" value="F:ATP hydrolysis activity"/>
    <property type="evidence" value="ECO:0007669"/>
    <property type="project" value="InterPro"/>
</dbReference>
<dbReference type="Gene3D" id="3.40.50.300">
    <property type="entry name" value="P-loop containing nucleotide triphosphate hydrolases"/>
    <property type="match status" value="1"/>
</dbReference>
<dbReference type="Pfam" id="PF00005">
    <property type="entry name" value="ABC_tran"/>
    <property type="match status" value="1"/>
</dbReference>
<evidence type="ECO:0000256" key="7">
    <source>
        <dbReference type="ARBA" id="ARBA00022989"/>
    </source>
</evidence>
<dbReference type="GO" id="GO:0005524">
    <property type="term" value="F:ATP binding"/>
    <property type="evidence" value="ECO:0007669"/>
    <property type="project" value="UniProtKB-KW"/>
</dbReference>
<dbReference type="SUPFAM" id="SSF90123">
    <property type="entry name" value="ABC transporter transmembrane region"/>
    <property type="match status" value="1"/>
</dbReference>
<feature type="transmembrane region" description="Helical" evidence="10">
    <location>
        <begin position="329"/>
        <end position="352"/>
    </location>
</feature>
<evidence type="ECO:0000256" key="2">
    <source>
        <dbReference type="ARBA" id="ARBA00009726"/>
    </source>
</evidence>
<feature type="domain" description="ABC transmembrane type-1" evidence="12">
    <location>
        <begin position="222"/>
        <end position="388"/>
    </location>
</feature>
<evidence type="ECO:0000256" key="10">
    <source>
        <dbReference type="SAM" id="Phobius"/>
    </source>
</evidence>
<gene>
    <name evidence="13" type="ORF">ONB1V03_LOCUS5717</name>
</gene>
<reference evidence="13" key="1">
    <citation type="submission" date="2020-11" db="EMBL/GenBank/DDBJ databases">
        <authorList>
            <person name="Tran Van P."/>
        </authorList>
    </citation>
    <scope>NUCLEOTIDE SEQUENCE</scope>
</reference>
<dbReference type="InterPro" id="IPR003439">
    <property type="entry name" value="ABC_transporter-like_ATP-bd"/>
</dbReference>
<sequence length="824" mass="92298">MCRFLSCGPNMGPNGANSEDKPKQNGSVVRNLSVPFHYVLVALDGTHIGTCSSGKIDRAGLAKGPVDPYIKQHERSYQLGSQGIEIIRDFLLSANSKSSAVSGDCRNAVGRSPNPSQDSRGKRVGGEKPDRHHLPPLATPTVDPVKTTKSAQRWGFPVFMTGWRKNGLVVDDLFRCSRHDESQRIVQELEKHWNNERRKKSPKFWRAVVMAFGKSYILPLSIFILGECVVRMSQPLLLGIVIDYFSKVENLTFEHACVVAGGLCFSSALFIWLFHSGLMLVTQMGMRLRAASCTLIYKKSLRLSRASLAKTTVGHIVNLMSNDVNRFDVFSIDVCYLFVAPIQTGIAVYIIYTAISYYCFACVALLLLFLPFQAFMGKLFSKVRNEVRGIQMACFLKAINLSVYSVASRILLFACFIAYVLTGNPLTAKAVFITMSLFNTIRSPLTIMFPNAIAQWAQLCVSCHRIQSSLIMSILNELPVLEGSIQTVGTISYASQEAWSFNNSIRNNILFGSEYDEHRHRRVVHVCALERDLQVFPFGDKTLVGEKGVILSGGQKARITLARALYRNSDIVLMDDPLSAVDTSVAHIYSIMEYLSDKIRILVTHQIQFIRKATQILVLSPEGRCLGLGSYDELQSQRMDFMAILNDLEGKTEHNKQERELTMRSFSQNSYDTKQTVNPTETILKGSINDRTGRYSRSTSVVQTENVEVSKSMGDEEDYSHEPKIQKENREVGSIGGHVYYEYVKAGAGPILFTITLFSTLVFQVIVNYSDLWLTKWTDKSQKANAIDQDTQNYYVYVYSGLIGALFVTALMRSTTWSTTTTFV</sequence>
<keyword evidence="3" id="KW-0813">Transport</keyword>
<dbReference type="GO" id="GO:0140359">
    <property type="term" value="F:ABC-type transporter activity"/>
    <property type="evidence" value="ECO:0007669"/>
    <property type="project" value="InterPro"/>
</dbReference>
<dbReference type="GO" id="GO:0016020">
    <property type="term" value="C:membrane"/>
    <property type="evidence" value="ECO:0007669"/>
    <property type="project" value="UniProtKB-SubCell"/>
</dbReference>
<accession>A0A7R9QHQ0</accession>
<feature type="transmembrane region" description="Helical" evidence="10">
    <location>
        <begin position="751"/>
        <end position="774"/>
    </location>
</feature>
<dbReference type="InterPro" id="IPR036640">
    <property type="entry name" value="ABC1_TM_sf"/>
</dbReference>
<evidence type="ECO:0000313" key="14">
    <source>
        <dbReference type="Proteomes" id="UP000728032"/>
    </source>
</evidence>
<proteinExistence type="inferred from homology"/>
<dbReference type="EMBL" id="CAJPVJ010002358">
    <property type="protein sequence ID" value="CAG2166190.1"/>
    <property type="molecule type" value="Genomic_DNA"/>
</dbReference>
<dbReference type="Pfam" id="PF00664">
    <property type="entry name" value="ABC_membrane"/>
    <property type="match status" value="1"/>
</dbReference>
<feature type="region of interest" description="Disordered" evidence="9">
    <location>
        <begin position="100"/>
        <end position="148"/>
    </location>
</feature>
<dbReference type="PANTHER" id="PTHR24223">
    <property type="entry name" value="ATP-BINDING CASSETTE SUB-FAMILY C"/>
    <property type="match status" value="1"/>
</dbReference>
<protein>
    <submittedName>
        <fullName evidence="13">Uncharacterized protein</fullName>
    </submittedName>
</protein>
<feature type="transmembrane region" description="Helical" evidence="10">
    <location>
        <begin position="204"/>
        <end position="226"/>
    </location>
</feature>
<dbReference type="PROSITE" id="PS50893">
    <property type="entry name" value="ABC_TRANSPORTER_2"/>
    <property type="match status" value="1"/>
</dbReference>
<evidence type="ECO:0000256" key="5">
    <source>
        <dbReference type="ARBA" id="ARBA00022741"/>
    </source>
</evidence>
<feature type="transmembrane region" description="Helical" evidence="10">
    <location>
        <begin position="794"/>
        <end position="812"/>
    </location>
</feature>
<feature type="transmembrane region" description="Helical" evidence="10">
    <location>
        <begin position="358"/>
        <end position="380"/>
    </location>
</feature>
<evidence type="ECO:0000256" key="4">
    <source>
        <dbReference type="ARBA" id="ARBA00022692"/>
    </source>
</evidence>
<comment type="subcellular location">
    <subcellularLocation>
        <location evidence="1">Membrane</location>
        <topology evidence="1">Multi-pass membrane protein</topology>
    </subcellularLocation>
</comment>
<comment type="similarity">
    <text evidence="2">Belongs to the ABC transporter superfamily. ABCC family. Conjugate transporter (TC 3.A.1.208) subfamily.</text>
</comment>